<evidence type="ECO:0000256" key="6">
    <source>
        <dbReference type="ARBA" id="ARBA00023203"/>
    </source>
</evidence>
<dbReference type="Ensembl" id="ENSOKIT00005073250.1">
    <property type="protein sequence ID" value="ENSOKIP00005068861.1"/>
    <property type="gene ID" value="ENSOKIG00005029584.1"/>
</dbReference>
<dbReference type="Gene3D" id="2.30.42.10">
    <property type="match status" value="1"/>
</dbReference>
<dbReference type="PANTHER" id="PTHR15012:SF35">
    <property type="entry name" value="PROTEIN SHROOM4"/>
    <property type="match status" value="1"/>
</dbReference>
<reference evidence="10" key="2">
    <citation type="submission" date="2025-09" db="UniProtKB">
        <authorList>
            <consortium name="Ensembl"/>
        </authorList>
    </citation>
    <scope>IDENTIFICATION</scope>
</reference>
<feature type="compositionally biased region" description="Pro residues" evidence="8">
    <location>
        <begin position="116"/>
        <end position="137"/>
    </location>
</feature>
<dbReference type="InterPro" id="IPR027685">
    <property type="entry name" value="Shroom_fam"/>
</dbReference>
<feature type="region of interest" description="Disordered" evidence="8">
    <location>
        <begin position="106"/>
        <end position="147"/>
    </location>
</feature>
<dbReference type="GO" id="GO:0005912">
    <property type="term" value="C:adherens junction"/>
    <property type="evidence" value="ECO:0007669"/>
    <property type="project" value="TreeGrafter"/>
</dbReference>
<name>A0A8C7MPI3_ONCKI</name>
<dbReference type="GO" id="GO:0051015">
    <property type="term" value="F:actin filament binding"/>
    <property type="evidence" value="ECO:0007669"/>
    <property type="project" value="InterPro"/>
</dbReference>
<keyword evidence="5" id="KW-0597">Phosphoprotein</keyword>
<dbReference type="SUPFAM" id="SSF50156">
    <property type="entry name" value="PDZ domain-like"/>
    <property type="match status" value="1"/>
</dbReference>
<reference evidence="10" key="1">
    <citation type="submission" date="2025-08" db="UniProtKB">
        <authorList>
            <consortium name="Ensembl"/>
        </authorList>
    </citation>
    <scope>IDENTIFICATION</scope>
</reference>
<evidence type="ECO:0000256" key="2">
    <source>
        <dbReference type="ARBA" id="ARBA00006469"/>
    </source>
</evidence>
<feature type="domain" description="PDZ" evidence="9">
    <location>
        <begin position="12"/>
        <end position="94"/>
    </location>
</feature>
<evidence type="ECO:0000313" key="10">
    <source>
        <dbReference type="Ensembl" id="ENSOKIP00005068861.1"/>
    </source>
</evidence>
<dbReference type="PROSITE" id="PS50106">
    <property type="entry name" value="PDZ"/>
    <property type="match status" value="1"/>
</dbReference>
<dbReference type="AlphaFoldDB" id="A0A8C7MPI3"/>
<evidence type="ECO:0000259" key="9">
    <source>
        <dbReference type="PROSITE" id="PS50106"/>
    </source>
</evidence>
<dbReference type="InterPro" id="IPR036034">
    <property type="entry name" value="PDZ_sf"/>
</dbReference>
<dbReference type="SMART" id="SM00228">
    <property type="entry name" value="PDZ"/>
    <property type="match status" value="1"/>
</dbReference>
<dbReference type="GO" id="GO:0007015">
    <property type="term" value="P:actin filament organization"/>
    <property type="evidence" value="ECO:0007669"/>
    <property type="project" value="TreeGrafter"/>
</dbReference>
<proteinExistence type="inferred from homology"/>
<comment type="subcellular location">
    <subcellularLocation>
        <location evidence="1">Cytoplasm</location>
        <location evidence="1">Cytoskeleton</location>
    </subcellularLocation>
</comment>
<evidence type="ECO:0000256" key="7">
    <source>
        <dbReference type="ARBA" id="ARBA00023212"/>
    </source>
</evidence>
<keyword evidence="6" id="KW-0009">Actin-binding</keyword>
<dbReference type="FunFam" id="2.30.42.10:FF:000100">
    <property type="entry name" value="Shroom family member 2"/>
    <property type="match status" value="1"/>
</dbReference>
<keyword evidence="3" id="KW-0217">Developmental protein</keyword>
<evidence type="ECO:0000313" key="11">
    <source>
        <dbReference type="Proteomes" id="UP000694557"/>
    </source>
</evidence>
<evidence type="ECO:0000256" key="5">
    <source>
        <dbReference type="ARBA" id="ARBA00022553"/>
    </source>
</evidence>
<protein>
    <recommendedName>
        <fullName evidence="9">PDZ domain-containing protein</fullName>
    </recommendedName>
</protein>
<dbReference type="GO" id="GO:0030864">
    <property type="term" value="C:cortical actin cytoskeleton"/>
    <property type="evidence" value="ECO:0007669"/>
    <property type="project" value="TreeGrafter"/>
</dbReference>
<keyword evidence="11" id="KW-1185">Reference proteome</keyword>
<dbReference type="Pfam" id="PF00595">
    <property type="entry name" value="PDZ"/>
    <property type="match status" value="1"/>
</dbReference>
<dbReference type="CDD" id="cd06750">
    <property type="entry name" value="PDZ_shroom2_3_4-like"/>
    <property type="match status" value="1"/>
</dbReference>
<dbReference type="Proteomes" id="UP000694557">
    <property type="component" value="Unassembled WGS sequence"/>
</dbReference>
<dbReference type="GO" id="GO:0043296">
    <property type="term" value="C:apical junction complex"/>
    <property type="evidence" value="ECO:0007669"/>
    <property type="project" value="TreeGrafter"/>
</dbReference>
<evidence type="ECO:0000256" key="3">
    <source>
        <dbReference type="ARBA" id="ARBA00022473"/>
    </source>
</evidence>
<keyword evidence="4" id="KW-0963">Cytoplasm</keyword>
<organism evidence="10 11">
    <name type="scientific">Oncorhynchus kisutch</name>
    <name type="common">Coho salmon</name>
    <name type="synonym">Salmo kisutch</name>
    <dbReference type="NCBI Taxonomy" id="8019"/>
    <lineage>
        <taxon>Eukaryota</taxon>
        <taxon>Metazoa</taxon>
        <taxon>Chordata</taxon>
        <taxon>Craniata</taxon>
        <taxon>Vertebrata</taxon>
        <taxon>Euteleostomi</taxon>
        <taxon>Actinopterygii</taxon>
        <taxon>Neopterygii</taxon>
        <taxon>Teleostei</taxon>
        <taxon>Protacanthopterygii</taxon>
        <taxon>Salmoniformes</taxon>
        <taxon>Salmonidae</taxon>
        <taxon>Salmoninae</taxon>
        <taxon>Oncorhynchus</taxon>
    </lineage>
</organism>
<evidence type="ECO:0000256" key="4">
    <source>
        <dbReference type="ARBA" id="ARBA00022490"/>
    </source>
</evidence>
<accession>A0A8C7MPI3</accession>
<dbReference type="InterPro" id="IPR001478">
    <property type="entry name" value="PDZ"/>
</dbReference>
<comment type="similarity">
    <text evidence="2">Belongs to the shroom family.</text>
</comment>
<evidence type="ECO:0000256" key="8">
    <source>
        <dbReference type="SAM" id="MobiDB-lite"/>
    </source>
</evidence>
<dbReference type="GeneTree" id="ENSGT00940000159479"/>
<sequence>METVEQLVSFNHIQVQLKGGSPWGFTLKGGLEHGEPLIITKIEDDGKAEQCNKLRVGDELVNINGSALYGSRQEALILIKGSYRILKITVRRRSIPVIRPHSWHLTRLSSSESPPSSTPLPALPADTLPPPPPPAPPSAMQLHPGPYTLPWHSTADTRYHPDRHVHTHTSVHTEYNRCLL</sequence>
<dbReference type="GO" id="GO:0016324">
    <property type="term" value="C:apical plasma membrane"/>
    <property type="evidence" value="ECO:0007669"/>
    <property type="project" value="TreeGrafter"/>
</dbReference>
<evidence type="ECO:0000256" key="1">
    <source>
        <dbReference type="ARBA" id="ARBA00004245"/>
    </source>
</evidence>
<keyword evidence="7" id="KW-0206">Cytoskeleton</keyword>
<dbReference type="PANTHER" id="PTHR15012">
    <property type="entry name" value="APICAL PROTEIN/SHROOM-RELATED"/>
    <property type="match status" value="1"/>
</dbReference>